<evidence type="ECO:0000259" key="6">
    <source>
        <dbReference type="Pfam" id="PF07992"/>
    </source>
</evidence>
<evidence type="ECO:0000313" key="7">
    <source>
        <dbReference type="EMBL" id="ORC37011.1"/>
    </source>
</evidence>
<name>A0A1Y1S0X2_9SPIO</name>
<dbReference type="Proteomes" id="UP000192343">
    <property type="component" value="Unassembled WGS sequence"/>
</dbReference>
<evidence type="ECO:0000313" key="8">
    <source>
        <dbReference type="Proteomes" id="UP000192343"/>
    </source>
</evidence>
<feature type="domain" description="FAD/NAD(P)-binding" evidence="6">
    <location>
        <begin position="7"/>
        <end position="297"/>
    </location>
</feature>
<dbReference type="GO" id="GO:0019646">
    <property type="term" value="P:aerobic electron transport chain"/>
    <property type="evidence" value="ECO:0007669"/>
    <property type="project" value="TreeGrafter"/>
</dbReference>
<dbReference type="STRING" id="1963862.B4O97_05135"/>
<dbReference type="Pfam" id="PF07992">
    <property type="entry name" value="Pyr_redox_2"/>
    <property type="match status" value="1"/>
</dbReference>
<comment type="cofactor">
    <cofactor evidence="1">
        <name>FAD</name>
        <dbReference type="ChEBI" id="CHEBI:57692"/>
    </cofactor>
</comment>
<dbReference type="GO" id="GO:0003955">
    <property type="term" value="F:NAD(P)H dehydrogenase (quinone) activity"/>
    <property type="evidence" value="ECO:0007669"/>
    <property type="project" value="TreeGrafter"/>
</dbReference>
<keyword evidence="3" id="KW-0285">Flavoprotein</keyword>
<evidence type="ECO:0000256" key="4">
    <source>
        <dbReference type="ARBA" id="ARBA00022827"/>
    </source>
</evidence>
<organism evidence="7 8">
    <name type="scientific">Marispirochaeta aestuarii</name>
    <dbReference type="NCBI Taxonomy" id="1963862"/>
    <lineage>
        <taxon>Bacteria</taxon>
        <taxon>Pseudomonadati</taxon>
        <taxon>Spirochaetota</taxon>
        <taxon>Spirochaetia</taxon>
        <taxon>Spirochaetales</taxon>
        <taxon>Spirochaetaceae</taxon>
        <taxon>Marispirochaeta</taxon>
    </lineage>
</organism>
<sequence length="382" mass="41708">MHEMGKRIAIIGGGFAGTEAARKLSGRGQEVHLFDPRPAFEFLPLLPDLLGGRYSLESMTGAYSFLAEKYGFTFHQVRVSSVDPRQCRFYAEGEQFEFDYLLICPGGTTDFHGDKTAAEKSYTVRSTAGIEDLLAAYHSENPDSVVLVGGGYTGLETASQLRRRARKTDREPEILVIEKGETILAGVAPGARSYLEHQLQKLGISILTSTTLNGFSEDGVRLSNGRTLDRALVIWNAGVSFPGELWTQEVDLDPAGRVRVDQYGRIGERSWAAGDIAHFGEGDAGLPMASYLAIQQGSSAAGNILRHIEGKPLRPYRPRYYGYLIPLASGYGIGRIAGVNLKGRLPVLLHHAAGILRTFAPGKRIRLLKELLREGIGMGEND</sequence>
<evidence type="ECO:0000256" key="1">
    <source>
        <dbReference type="ARBA" id="ARBA00001974"/>
    </source>
</evidence>
<keyword evidence="4" id="KW-0274">FAD</keyword>
<dbReference type="InterPro" id="IPR036188">
    <property type="entry name" value="FAD/NAD-bd_sf"/>
</dbReference>
<comment type="caution">
    <text evidence="7">The sequence shown here is derived from an EMBL/GenBank/DDBJ whole genome shotgun (WGS) entry which is preliminary data.</text>
</comment>
<comment type="similarity">
    <text evidence="2">Belongs to the NADH dehydrogenase family.</text>
</comment>
<dbReference type="PANTHER" id="PTHR42913:SF3">
    <property type="entry name" value="64 KDA MITOCHONDRIAL NADH DEHYDROGENASE (EUROFUNG)"/>
    <property type="match status" value="1"/>
</dbReference>
<dbReference type="InterPro" id="IPR023753">
    <property type="entry name" value="FAD/NAD-binding_dom"/>
</dbReference>
<protein>
    <recommendedName>
        <fullName evidence="6">FAD/NAD(P)-binding domain-containing protein</fullName>
    </recommendedName>
</protein>
<dbReference type="PRINTS" id="PR00368">
    <property type="entry name" value="FADPNR"/>
</dbReference>
<dbReference type="PANTHER" id="PTHR42913">
    <property type="entry name" value="APOPTOSIS-INDUCING FACTOR 1"/>
    <property type="match status" value="1"/>
</dbReference>
<evidence type="ECO:0000256" key="3">
    <source>
        <dbReference type="ARBA" id="ARBA00022630"/>
    </source>
</evidence>
<dbReference type="SUPFAM" id="SSF51905">
    <property type="entry name" value="FAD/NAD(P)-binding domain"/>
    <property type="match status" value="1"/>
</dbReference>
<dbReference type="EMBL" id="MWQY01000004">
    <property type="protein sequence ID" value="ORC37011.1"/>
    <property type="molecule type" value="Genomic_DNA"/>
</dbReference>
<keyword evidence="8" id="KW-1185">Reference proteome</keyword>
<evidence type="ECO:0000256" key="2">
    <source>
        <dbReference type="ARBA" id="ARBA00005272"/>
    </source>
</evidence>
<accession>A0A1Y1S0X2</accession>
<evidence type="ECO:0000256" key="5">
    <source>
        <dbReference type="ARBA" id="ARBA00023002"/>
    </source>
</evidence>
<dbReference type="AlphaFoldDB" id="A0A1Y1S0X2"/>
<dbReference type="Gene3D" id="3.50.50.100">
    <property type="match status" value="1"/>
</dbReference>
<keyword evidence="5" id="KW-0560">Oxidoreductase</keyword>
<reference evidence="7 8" key="1">
    <citation type="submission" date="2017-03" db="EMBL/GenBank/DDBJ databases">
        <title>Draft Genome sequence of Marispirochaeta sp. strain JC444.</title>
        <authorList>
            <person name="Shivani Y."/>
            <person name="Subhash Y."/>
            <person name="Sasikala C."/>
            <person name="Ramana C."/>
        </authorList>
    </citation>
    <scope>NUCLEOTIDE SEQUENCE [LARGE SCALE GENOMIC DNA]</scope>
    <source>
        <strain evidence="7 8">JC444</strain>
    </source>
</reference>
<dbReference type="InterPro" id="IPR051169">
    <property type="entry name" value="NADH-Q_oxidoreductase"/>
</dbReference>
<proteinExistence type="inferred from homology"/>
<gene>
    <name evidence="7" type="ORF">B4O97_05135</name>
</gene>